<dbReference type="EMBL" id="NKCK01000170">
    <property type="protein sequence ID" value="RSL94233.1"/>
    <property type="molecule type" value="Genomic_DNA"/>
</dbReference>
<dbReference type="STRING" id="1325735.A0A428SWS3"/>
<evidence type="ECO:0000256" key="1">
    <source>
        <dbReference type="ARBA" id="ARBA00023242"/>
    </source>
</evidence>
<proteinExistence type="predicted"/>
<dbReference type="GO" id="GO:0008270">
    <property type="term" value="F:zinc ion binding"/>
    <property type="evidence" value="ECO:0007669"/>
    <property type="project" value="InterPro"/>
</dbReference>
<organism evidence="3 4">
    <name type="scientific">Fusarium oligoseptatum</name>
    <dbReference type="NCBI Taxonomy" id="2604345"/>
    <lineage>
        <taxon>Eukaryota</taxon>
        <taxon>Fungi</taxon>
        <taxon>Dikarya</taxon>
        <taxon>Ascomycota</taxon>
        <taxon>Pezizomycotina</taxon>
        <taxon>Sordariomycetes</taxon>
        <taxon>Hypocreomycetidae</taxon>
        <taxon>Hypocreales</taxon>
        <taxon>Nectriaceae</taxon>
        <taxon>Fusarium</taxon>
        <taxon>Fusarium solani species complex</taxon>
    </lineage>
</organism>
<dbReference type="GO" id="GO:0003677">
    <property type="term" value="F:DNA binding"/>
    <property type="evidence" value="ECO:0007669"/>
    <property type="project" value="InterPro"/>
</dbReference>
<protein>
    <recommendedName>
        <fullName evidence="2">Xylanolytic transcriptional activator regulatory domain-containing protein</fullName>
    </recommendedName>
</protein>
<reference evidence="3 4" key="1">
    <citation type="submission" date="2017-06" db="EMBL/GenBank/DDBJ databases">
        <title>Comparative genomic analysis of Ambrosia Fusariam Clade fungi.</title>
        <authorList>
            <person name="Stajich J.E."/>
            <person name="Carrillo J."/>
            <person name="Kijimoto T."/>
            <person name="Eskalen A."/>
            <person name="O'Donnell K."/>
            <person name="Kasson M."/>
        </authorList>
    </citation>
    <scope>NUCLEOTIDE SEQUENCE [LARGE SCALE GENOMIC DNA]</scope>
    <source>
        <strain evidence="3 4">NRRL62579</strain>
    </source>
</reference>
<keyword evidence="1" id="KW-0539">Nucleus</keyword>
<dbReference type="Proteomes" id="UP000287144">
    <property type="component" value="Unassembled WGS sequence"/>
</dbReference>
<evidence type="ECO:0000313" key="3">
    <source>
        <dbReference type="EMBL" id="RSL94233.1"/>
    </source>
</evidence>
<dbReference type="PANTHER" id="PTHR47431:SF4">
    <property type="entry name" value="ZN(II)2CYS6 TRANSCRIPTION FACTOR (EUROFUNG)"/>
    <property type="match status" value="1"/>
</dbReference>
<sequence length="916" mass="102853">MVQLPDLPTEILDKILLNIGPFDEDKLKEIKDVVENFDDYRASVKSVAGLCRICKALRRVAQPILYRFPLAYDDSFVPLVRTLATREDLKKKVQGLVIKFAPGTEENPHVVISPEDLFNKLVAQYPTRANGESIDIPSTWTTGEKDPKAEFSSNPRLILAALLLTQIPNVERISMDMGSNTDFPFSQSGSMPRLVELNVNYSGKFCLDLMKLDGVLKAAPALKTLKTVNVYLQKESKGIPHDTLTSLELVDAALEWGSFKKIMQGFPKLERLLLQPSHSCVLSHESALSAYQILVTLPIRADTLRHLHMLIRPMEWEGGLYDAPIPSLKGMTLLETLYVDYANLWPDKAKTGLVEFLPPSIRIYEQDYTHPELMPAMRALARNAPEKFPNLKKVTFGKFYEDDEDGSPVVERAFGKRGIECVFELDDKKDLEVSLFLRIADFLQPNSNQPVFTTISDAGSSPGFDTLLNLYYQRFHCSHPFVLPKAALQDILTTEAPSVQRLISAMRYIGSFYTDPPSNQTTLADISTGPSDVVDGFSVQATLLMALAKSMCSEQAPSEELLTRAIQQAKSIGMHTKSFADAVEAYNPVLAESWRRTWWMIYVVDSNFSVIRRDHRTTLNSGDYDVGLPCEDQYYCLMEIPRGAPSWQDYCNREFALEEKEFSSFAYFIDANDIFVSSLRASHEFQDISEAETLCDNLEATIAGWFLMLPASKRGLCVKPASVDQLMFQAYMMMYTSITYIHRPLSTLRYNIAEDISSCGSPPPPLASATGLRSPLDGRTHLEKLLEAIQKQNQCLITLPVEAVQISPFTICMIACCTIAHLVAYKSALGPREADVARSRIRVCMGTLRHYEDIWPRAKKILRELKCIAHTIMEAVAIPQLPLTDCEMLVEQESIAVDLLEEEWLHAFARDGGLSV</sequence>
<gene>
    <name evidence="3" type="ORF">CEP52_012760</name>
</gene>
<dbReference type="GO" id="GO:0006351">
    <property type="term" value="P:DNA-templated transcription"/>
    <property type="evidence" value="ECO:0007669"/>
    <property type="project" value="InterPro"/>
</dbReference>
<dbReference type="Pfam" id="PF04082">
    <property type="entry name" value="Fungal_trans"/>
    <property type="match status" value="1"/>
</dbReference>
<dbReference type="AlphaFoldDB" id="A0A428SWS3"/>
<evidence type="ECO:0000313" key="4">
    <source>
        <dbReference type="Proteomes" id="UP000287144"/>
    </source>
</evidence>
<dbReference type="InterPro" id="IPR007219">
    <property type="entry name" value="XnlR_reg_dom"/>
</dbReference>
<dbReference type="CDD" id="cd12148">
    <property type="entry name" value="fungal_TF_MHR"/>
    <property type="match status" value="1"/>
</dbReference>
<accession>A0A428SWS3</accession>
<feature type="domain" description="Xylanolytic transcriptional activator regulatory" evidence="2">
    <location>
        <begin position="468"/>
        <end position="633"/>
    </location>
</feature>
<dbReference type="PANTHER" id="PTHR47431">
    <property type="entry name" value="ZN(II)2CYS6 TRANSCRIPTION FACTOR (EUROFUNG)-RELATED"/>
    <property type="match status" value="1"/>
</dbReference>
<keyword evidence="4" id="KW-1185">Reference proteome</keyword>
<name>A0A428SWS3_9HYPO</name>
<comment type="caution">
    <text evidence="3">The sequence shown here is derived from an EMBL/GenBank/DDBJ whole genome shotgun (WGS) entry which is preliminary data.</text>
</comment>
<evidence type="ECO:0000259" key="2">
    <source>
        <dbReference type="Pfam" id="PF04082"/>
    </source>
</evidence>